<keyword evidence="3" id="KW-1185">Reference proteome</keyword>
<reference evidence="2 3" key="1">
    <citation type="submission" date="2018-07" db="EMBL/GenBank/DDBJ databases">
        <title>Genomic Encyclopedia of Type Strains, Phase IV (KMG-IV): sequencing the most valuable type-strain genomes for metagenomic binning, comparative biology and taxonomic classification.</title>
        <authorList>
            <person name="Goeker M."/>
        </authorList>
    </citation>
    <scope>NUCLEOTIDE SEQUENCE [LARGE SCALE GENOMIC DNA]</scope>
    <source>
        <strain evidence="2 3">DSM 44952</strain>
    </source>
</reference>
<evidence type="ECO:0000259" key="1">
    <source>
        <dbReference type="Pfam" id="PF02589"/>
    </source>
</evidence>
<dbReference type="Proteomes" id="UP000255355">
    <property type="component" value="Unassembled WGS sequence"/>
</dbReference>
<dbReference type="AlphaFoldDB" id="A0A370GU47"/>
<dbReference type="Gene3D" id="3.40.50.10420">
    <property type="entry name" value="NagB/RpiA/CoA transferase-like"/>
    <property type="match status" value="1"/>
</dbReference>
<dbReference type="InterPro" id="IPR037171">
    <property type="entry name" value="NagB/RpiA_transferase-like"/>
</dbReference>
<organism evidence="2 3">
    <name type="scientific">Nocardia mexicana</name>
    <dbReference type="NCBI Taxonomy" id="279262"/>
    <lineage>
        <taxon>Bacteria</taxon>
        <taxon>Bacillati</taxon>
        <taxon>Actinomycetota</taxon>
        <taxon>Actinomycetes</taxon>
        <taxon>Mycobacteriales</taxon>
        <taxon>Nocardiaceae</taxon>
        <taxon>Nocardia</taxon>
    </lineage>
</organism>
<dbReference type="PANTHER" id="PTHR43682:SF1">
    <property type="entry name" value="LACTATE UTILIZATION PROTEIN C"/>
    <property type="match status" value="1"/>
</dbReference>
<accession>A0A370GU47</accession>
<proteinExistence type="predicted"/>
<dbReference type="STRING" id="1210089.GCA_001613165_06783"/>
<sequence>MTSREEILRRVRDGLKSLPDDERTVPVPRHYRKEPREVSAADRSALVELFVQRLKHYGAQPVPAIEPDLADTVDTVLRAHGATSVTAPDGLPEEWLGRWAETDGHRIVADRARRFTGDLDRVDAVITTCAGADADSGTIVLDGGPGQTRRDSTLIPGFRLCVVRTDQIVSSLPEILDRLDSRRPITFIGGPSASVDRALSRDRGESDPRQLIVVIVE</sequence>
<evidence type="ECO:0000313" key="3">
    <source>
        <dbReference type="Proteomes" id="UP000255355"/>
    </source>
</evidence>
<dbReference type="PANTHER" id="PTHR43682">
    <property type="entry name" value="LACTATE UTILIZATION PROTEIN C"/>
    <property type="match status" value="1"/>
</dbReference>
<dbReference type="Pfam" id="PF02589">
    <property type="entry name" value="LUD_dom"/>
    <property type="match status" value="1"/>
</dbReference>
<name>A0A370GU47_9NOCA</name>
<feature type="domain" description="LUD" evidence="1">
    <location>
        <begin position="103"/>
        <end position="216"/>
    </location>
</feature>
<protein>
    <submittedName>
        <fullName evidence="2">L-lactate dehydrogenase complex protein LldG</fullName>
    </submittedName>
</protein>
<comment type="caution">
    <text evidence="2">The sequence shown here is derived from an EMBL/GenBank/DDBJ whole genome shotgun (WGS) entry which is preliminary data.</text>
</comment>
<dbReference type="OrthoDB" id="9794187at2"/>
<evidence type="ECO:0000313" key="2">
    <source>
        <dbReference type="EMBL" id="RDI47011.1"/>
    </source>
</evidence>
<dbReference type="EMBL" id="QQAZ01000009">
    <property type="protein sequence ID" value="RDI47011.1"/>
    <property type="molecule type" value="Genomic_DNA"/>
</dbReference>
<dbReference type="SUPFAM" id="SSF100950">
    <property type="entry name" value="NagB/RpiA/CoA transferase-like"/>
    <property type="match status" value="1"/>
</dbReference>
<dbReference type="InterPro" id="IPR024185">
    <property type="entry name" value="FTHF_cligase-like_sf"/>
</dbReference>
<gene>
    <name evidence="2" type="ORF">DFR68_1096</name>
</gene>
<dbReference type="InterPro" id="IPR003741">
    <property type="entry name" value="LUD_dom"/>
</dbReference>